<sequence length="355" mass="38467">MSAKDILKTATRALRVNKGRTVLTMLGIVIGIMSIILVMSIGQGAQDLILGQIQGLGSRTIVVHAGRQPTGPTDVTSLFADSLKERDVEALKKKSNVPTLESVMPMVFGADSAIYGNEKYQVTIFGGTELAGKIFDISVAEGNFVTSDDVASAADVIIIGSKVKNELFGIESALGKKIRIKDKNLRVIGILPKKGQVSFFNFDEAVLLPYTTAQKYIFGIKYFNELVIQADSDATVSQTARDAEMTLRNMHSITDPEKDDFYLETQVDLAQRVSSITDILTYFLAMVAAISLLVGGIGIMNIMLVSVTERTREIGLRKAIGAKNRDILTQFLFESVILTCLGGAIGIFFGIILSI</sequence>
<dbReference type="InterPro" id="IPR050250">
    <property type="entry name" value="Macrolide_Exporter_MacB"/>
</dbReference>
<organism evidence="10 11">
    <name type="scientific">Candidatus Portnoybacteria bacterium CG_4_8_14_3_um_filter_40_10</name>
    <dbReference type="NCBI Taxonomy" id="1974801"/>
    <lineage>
        <taxon>Bacteria</taxon>
        <taxon>Candidatus Portnoyibacteriota</taxon>
    </lineage>
</organism>
<dbReference type="EMBL" id="PFGY01000123">
    <property type="protein sequence ID" value="PIW75875.1"/>
    <property type="molecule type" value="Genomic_DNA"/>
</dbReference>
<reference evidence="11" key="1">
    <citation type="submission" date="2017-09" db="EMBL/GenBank/DDBJ databases">
        <title>Depth-based differentiation of microbial function through sediment-hosted aquifers and enrichment of novel symbionts in the deep terrestrial subsurface.</title>
        <authorList>
            <person name="Probst A.J."/>
            <person name="Ladd B."/>
            <person name="Jarett J.K."/>
            <person name="Geller-Mcgrath D.E."/>
            <person name="Sieber C.M.K."/>
            <person name="Emerson J.B."/>
            <person name="Anantharaman K."/>
            <person name="Thomas B.C."/>
            <person name="Malmstrom R."/>
            <person name="Stieglmeier M."/>
            <person name="Klingl A."/>
            <person name="Woyke T."/>
            <person name="Ryan C.M."/>
            <person name="Banfield J.F."/>
        </authorList>
    </citation>
    <scope>NUCLEOTIDE SEQUENCE [LARGE SCALE GENOMIC DNA]</scope>
</reference>
<feature type="domain" description="ABC3 transporter permease C-terminal" evidence="8">
    <location>
        <begin position="286"/>
        <end position="354"/>
    </location>
</feature>
<keyword evidence="5 7" id="KW-0472">Membrane</keyword>
<protein>
    <submittedName>
        <fullName evidence="10">Multidrug ABC transporter substrate-binding protein</fullName>
    </submittedName>
</protein>
<feature type="transmembrane region" description="Helical" evidence="7">
    <location>
        <begin position="279"/>
        <end position="306"/>
    </location>
</feature>
<name>A0A2M7IHA0_9BACT</name>
<evidence type="ECO:0000256" key="5">
    <source>
        <dbReference type="ARBA" id="ARBA00023136"/>
    </source>
</evidence>
<feature type="transmembrane region" description="Helical" evidence="7">
    <location>
        <begin position="327"/>
        <end position="353"/>
    </location>
</feature>
<evidence type="ECO:0000256" key="2">
    <source>
        <dbReference type="ARBA" id="ARBA00022475"/>
    </source>
</evidence>
<dbReference type="PANTHER" id="PTHR30572">
    <property type="entry name" value="MEMBRANE COMPONENT OF TRANSPORTER-RELATED"/>
    <property type="match status" value="1"/>
</dbReference>
<dbReference type="GO" id="GO:0005886">
    <property type="term" value="C:plasma membrane"/>
    <property type="evidence" value="ECO:0007669"/>
    <property type="project" value="UniProtKB-SubCell"/>
</dbReference>
<dbReference type="PANTHER" id="PTHR30572:SF4">
    <property type="entry name" value="ABC TRANSPORTER PERMEASE YTRF"/>
    <property type="match status" value="1"/>
</dbReference>
<dbReference type="GO" id="GO:0022857">
    <property type="term" value="F:transmembrane transporter activity"/>
    <property type="evidence" value="ECO:0007669"/>
    <property type="project" value="TreeGrafter"/>
</dbReference>
<feature type="non-terminal residue" evidence="10">
    <location>
        <position position="355"/>
    </location>
</feature>
<dbReference type="InterPro" id="IPR003838">
    <property type="entry name" value="ABC3_permease_C"/>
</dbReference>
<dbReference type="InterPro" id="IPR025857">
    <property type="entry name" value="MacB_PCD"/>
</dbReference>
<comment type="caution">
    <text evidence="10">The sequence shown here is derived from an EMBL/GenBank/DDBJ whole genome shotgun (WGS) entry which is preliminary data.</text>
</comment>
<comment type="subcellular location">
    <subcellularLocation>
        <location evidence="1">Cell membrane</location>
        <topology evidence="1">Multi-pass membrane protein</topology>
    </subcellularLocation>
</comment>
<dbReference type="Pfam" id="PF02687">
    <property type="entry name" value="FtsX"/>
    <property type="match status" value="1"/>
</dbReference>
<comment type="similarity">
    <text evidence="6">Belongs to the ABC-4 integral membrane protein family.</text>
</comment>
<proteinExistence type="inferred from homology"/>
<evidence type="ECO:0000259" key="9">
    <source>
        <dbReference type="Pfam" id="PF12704"/>
    </source>
</evidence>
<evidence type="ECO:0000256" key="7">
    <source>
        <dbReference type="SAM" id="Phobius"/>
    </source>
</evidence>
<dbReference type="Proteomes" id="UP000229561">
    <property type="component" value="Unassembled WGS sequence"/>
</dbReference>
<keyword evidence="4 7" id="KW-1133">Transmembrane helix</keyword>
<feature type="domain" description="MacB-like periplasmic core" evidence="9">
    <location>
        <begin position="21"/>
        <end position="243"/>
    </location>
</feature>
<dbReference type="AlphaFoldDB" id="A0A2M7IHA0"/>
<evidence type="ECO:0000313" key="11">
    <source>
        <dbReference type="Proteomes" id="UP000229561"/>
    </source>
</evidence>
<accession>A0A2M7IHA0</accession>
<evidence type="ECO:0000256" key="1">
    <source>
        <dbReference type="ARBA" id="ARBA00004651"/>
    </source>
</evidence>
<evidence type="ECO:0000313" key="10">
    <source>
        <dbReference type="EMBL" id="PIW75875.1"/>
    </source>
</evidence>
<dbReference type="Pfam" id="PF12704">
    <property type="entry name" value="MacB_PCD"/>
    <property type="match status" value="1"/>
</dbReference>
<feature type="transmembrane region" description="Helical" evidence="7">
    <location>
        <begin position="21"/>
        <end position="42"/>
    </location>
</feature>
<evidence type="ECO:0000256" key="4">
    <source>
        <dbReference type="ARBA" id="ARBA00022989"/>
    </source>
</evidence>
<keyword evidence="3 7" id="KW-0812">Transmembrane</keyword>
<evidence type="ECO:0000256" key="6">
    <source>
        <dbReference type="ARBA" id="ARBA00038076"/>
    </source>
</evidence>
<keyword evidence="2" id="KW-1003">Cell membrane</keyword>
<evidence type="ECO:0000259" key="8">
    <source>
        <dbReference type="Pfam" id="PF02687"/>
    </source>
</evidence>
<gene>
    <name evidence="10" type="ORF">CO001_04345</name>
</gene>
<evidence type="ECO:0000256" key="3">
    <source>
        <dbReference type="ARBA" id="ARBA00022692"/>
    </source>
</evidence>